<dbReference type="Proteomes" id="UP000663829">
    <property type="component" value="Unassembled WGS sequence"/>
</dbReference>
<evidence type="ECO:0000313" key="16">
    <source>
        <dbReference type="Proteomes" id="UP000663829"/>
    </source>
</evidence>
<comment type="caution">
    <text evidence="14">The sequence shown here is derived from an EMBL/GenBank/DDBJ whole genome shotgun (WGS) entry which is preliminary data.</text>
</comment>
<dbReference type="InterPro" id="IPR013112">
    <property type="entry name" value="FAD-bd_8"/>
</dbReference>
<dbReference type="InterPro" id="IPR017938">
    <property type="entry name" value="Riboflavin_synthase-like_b-brl"/>
</dbReference>
<dbReference type="SFLD" id="SFLDG01169">
    <property type="entry name" value="NADPH_oxidase_subgroup_(NOX)"/>
    <property type="match status" value="1"/>
</dbReference>
<dbReference type="InterPro" id="IPR002048">
    <property type="entry name" value="EF_hand_dom"/>
</dbReference>
<evidence type="ECO:0000259" key="12">
    <source>
        <dbReference type="PROSITE" id="PS50222"/>
    </source>
</evidence>
<dbReference type="Pfam" id="PF01794">
    <property type="entry name" value="Ferric_reduct"/>
    <property type="match status" value="1"/>
</dbReference>
<accession>A0A814S784</accession>
<dbReference type="Pfam" id="PF08022">
    <property type="entry name" value="FAD_binding_8"/>
    <property type="match status" value="1"/>
</dbReference>
<dbReference type="Gene3D" id="3.40.50.80">
    <property type="entry name" value="Nucleotide-binding domain of ferredoxin-NADP reductase (FNR) module"/>
    <property type="match status" value="1"/>
</dbReference>
<evidence type="ECO:0000256" key="1">
    <source>
        <dbReference type="ARBA" id="ARBA00004141"/>
    </source>
</evidence>
<comment type="subcellular location">
    <subcellularLocation>
        <location evidence="1">Membrane</location>
        <topology evidence="1">Multi-pass membrane protein</topology>
    </subcellularLocation>
</comment>
<proteinExistence type="predicted"/>
<evidence type="ECO:0000256" key="4">
    <source>
        <dbReference type="ARBA" id="ARBA00022827"/>
    </source>
</evidence>
<organism evidence="14 16">
    <name type="scientific">Didymodactylos carnosus</name>
    <dbReference type="NCBI Taxonomy" id="1234261"/>
    <lineage>
        <taxon>Eukaryota</taxon>
        <taxon>Metazoa</taxon>
        <taxon>Spiralia</taxon>
        <taxon>Gnathifera</taxon>
        <taxon>Rotifera</taxon>
        <taxon>Eurotatoria</taxon>
        <taxon>Bdelloidea</taxon>
        <taxon>Philodinida</taxon>
        <taxon>Philodinidae</taxon>
        <taxon>Didymodactylos</taxon>
    </lineage>
</organism>
<keyword evidence="9 11" id="KW-0472">Membrane</keyword>
<reference evidence="14" key="1">
    <citation type="submission" date="2021-02" db="EMBL/GenBank/DDBJ databases">
        <authorList>
            <person name="Nowell W R."/>
        </authorList>
    </citation>
    <scope>NUCLEOTIDE SEQUENCE</scope>
</reference>
<dbReference type="InterPro" id="IPR018247">
    <property type="entry name" value="EF_Hand_1_Ca_BS"/>
</dbReference>
<feature type="transmembrane region" description="Helical" evidence="11">
    <location>
        <begin position="235"/>
        <end position="255"/>
    </location>
</feature>
<evidence type="ECO:0000313" key="15">
    <source>
        <dbReference type="EMBL" id="CAF3906113.1"/>
    </source>
</evidence>
<sequence length="754" mass="88499">MGLSTPEGFESQISLDCNIVQTIHFEQHLHELHEQLNEPVPSDWYKHYFDNDISQKTHSIQEFCHLFQITSVLGSSCLKALVLFRVFDRDDNQLITVNEMREFYRAYFKESHHMRINNDNDDGDHEKIINILLSAYRFNENCEITFEQFHHTLVRQKVGKIDDLFKIYFTNDTRSSVDDKIKNSKQQFIINKLKSIICLLVYILIQIGILIWIIVRRYTVIYVVHKQDMNPSVVTAKICAMLLSFNCTLMIVLMLKNTITLVRRSYLRYILPVDAHIDFHRWVGRYILVLAFIHALSHMIDFAIIKTPYQWHELMFTFAARLGDIVPGFAPLSGVILSLILVVIVIFSIGYVRRSGHFEVFYFTHLLYIPFFIFLILHGNGFYKWFCVPGTIFIIEKIYSLIQFSRSSHGHTKMKSVRIFECPVKMGKKIEKKSVIALTIHRPVNFDYRPGDYLFLHISKIAKFEWHPFTISSGPEEKETLTLHIHAAGNWTNKLLEYLNNNNPHNTTLNHVTVELNTTTISNQQQQQQQQQVKPALSTRSFSIDDSLMIDGSYSSSARYIFDVEHVVLIAAGIGVTPYASILSSLMAQFRLQRVKCKKCAHINYTIDEDSIIRNNRVLKKVDFIWVNREMQEFLWFLNLLVDFENEQEAYLNDIEKEREDDLRQDQYITRILTENIYYERTKRDLYTNLKSRTNHGRPKWNSLFSKIQADNQALFKNKSDVHVFFCGPPAMAKTIKTYCTSPTYKFKFHKELF</sequence>
<dbReference type="GO" id="GO:0016175">
    <property type="term" value="F:superoxide-generating NAD(P)H oxidase activity"/>
    <property type="evidence" value="ECO:0007669"/>
    <property type="project" value="TreeGrafter"/>
</dbReference>
<dbReference type="Pfam" id="PF08030">
    <property type="entry name" value="NAD_binding_6"/>
    <property type="match status" value="1"/>
</dbReference>
<evidence type="ECO:0000256" key="6">
    <source>
        <dbReference type="ARBA" id="ARBA00022857"/>
    </source>
</evidence>
<evidence type="ECO:0008006" key="17">
    <source>
        <dbReference type="Google" id="ProtNLM"/>
    </source>
</evidence>
<dbReference type="SUPFAM" id="SSF52343">
    <property type="entry name" value="Ferredoxin reductase-like, C-terminal NADP-linked domain"/>
    <property type="match status" value="1"/>
</dbReference>
<dbReference type="PRINTS" id="PR00466">
    <property type="entry name" value="GP91PHOX"/>
</dbReference>
<dbReference type="SFLD" id="SFLDG01168">
    <property type="entry name" value="Ferric_reductase_subgroup_(FRE"/>
    <property type="match status" value="1"/>
</dbReference>
<feature type="transmembrane region" description="Helical" evidence="11">
    <location>
        <begin position="360"/>
        <end position="377"/>
    </location>
</feature>
<keyword evidence="6" id="KW-0521">NADP</keyword>
<dbReference type="InterPro" id="IPR013121">
    <property type="entry name" value="Fe_red_NAD-bd_6"/>
</dbReference>
<evidence type="ECO:0000256" key="11">
    <source>
        <dbReference type="SAM" id="Phobius"/>
    </source>
</evidence>
<feature type="domain" description="EF-hand" evidence="12">
    <location>
        <begin position="75"/>
        <end position="110"/>
    </location>
</feature>
<gene>
    <name evidence="14" type="ORF">GPM918_LOCUS20759</name>
    <name evidence="15" type="ORF">SRO942_LOCUS20756</name>
</gene>
<dbReference type="InterPro" id="IPR050369">
    <property type="entry name" value="RBOH/FRE"/>
</dbReference>
<dbReference type="EMBL" id="CAJNOQ010006639">
    <property type="protein sequence ID" value="CAF1142462.1"/>
    <property type="molecule type" value="Genomic_DNA"/>
</dbReference>
<evidence type="ECO:0000313" key="14">
    <source>
        <dbReference type="EMBL" id="CAF1142462.1"/>
    </source>
</evidence>
<dbReference type="OrthoDB" id="167398at2759"/>
<protein>
    <recommendedName>
        <fullName evidence="17">NADPH oxidase</fullName>
    </recommendedName>
</protein>
<dbReference type="PROSITE" id="PS00018">
    <property type="entry name" value="EF_HAND_1"/>
    <property type="match status" value="1"/>
</dbReference>
<feature type="transmembrane region" description="Helical" evidence="11">
    <location>
        <begin position="325"/>
        <end position="348"/>
    </location>
</feature>
<dbReference type="InterPro" id="IPR000778">
    <property type="entry name" value="Cyt_b245_heavy_chain"/>
</dbReference>
<dbReference type="CDD" id="cd06186">
    <property type="entry name" value="NOX_Duox_like_FAD_NADP"/>
    <property type="match status" value="1"/>
</dbReference>
<dbReference type="SUPFAM" id="SSF63380">
    <property type="entry name" value="Riboflavin synthase domain-like"/>
    <property type="match status" value="1"/>
</dbReference>
<keyword evidence="5" id="KW-0106">Calcium</keyword>
<dbReference type="InterPro" id="IPR017927">
    <property type="entry name" value="FAD-bd_FR_type"/>
</dbReference>
<dbReference type="GO" id="GO:0042554">
    <property type="term" value="P:superoxide anion generation"/>
    <property type="evidence" value="ECO:0007669"/>
    <property type="project" value="TreeGrafter"/>
</dbReference>
<dbReference type="PROSITE" id="PS50222">
    <property type="entry name" value="EF_HAND_2"/>
    <property type="match status" value="1"/>
</dbReference>
<evidence type="ECO:0000256" key="7">
    <source>
        <dbReference type="ARBA" id="ARBA00022989"/>
    </source>
</evidence>
<keyword evidence="7 11" id="KW-1133">Transmembrane helix</keyword>
<dbReference type="Gene3D" id="1.10.238.10">
    <property type="entry name" value="EF-hand"/>
    <property type="match status" value="1"/>
</dbReference>
<dbReference type="GO" id="GO:0043020">
    <property type="term" value="C:NADPH oxidase complex"/>
    <property type="evidence" value="ECO:0007669"/>
    <property type="project" value="TreeGrafter"/>
</dbReference>
<evidence type="ECO:0000256" key="2">
    <source>
        <dbReference type="ARBA" id="ARBA00022630"/>
    </source>
</evidence>
<dbReference type="EMBL" id="CAJOBC010006639">
    <property type="protein sequence ID" value="CAF3906113.1"/>
    <property type="molecule type" value="Genomic_DNA"/>
</dbReference>
<dbReference type="PANTHER" id="PTHR11972">
    <property type="entry name" value="NADPH OXIDASE"/>
    <property type="match status" value="1"/>
</dbReference>
<keyword evidence="8" id="KW-0560">Oxidoreductase</keyword>
<dbReference type="InterPro" id="IPR039261">
    <property type="entry name" value="FNR_nucleotide-bd"/>
</dbReference>
<dbReference type="PROSITE" id="PS51384">
    <property type="entry name" value="FAD_FR"/>
    <property type="match status" value="1"/>
</dbReference>
<feature type="transmembrane region" description="Helical" evidence="11">
    <location>
        <begin position="286"/>
        <end position="305"/>
    </location>
</feature>
<comment type="catalytic activity">
    <reaction evidence="10">
        <text>NADPH + 2 O2 = 2 superoxide + NADP(+) + H(+)</text>
        <dbReference type="Rhea" id="RHEA:63180"/>
        <dbReference type="ChEBI" id="CHEBI:15378"/>
        <dbReference type="ChEBI" id="CHEBI:15379"/>
        <dbReference type="ChEBI" id="CHEBI:18421"/>
        <dbReference type="ChEBI" id="CHEBI:57783"/>
        <dbReference type="ChEBI" id="CHEBI:58349"/>
    </reaction>
</comment>
<dbReference type="AlphaFoldDB" id="A0A814S784"/>
<keyword evidence="3 11" id="KW-0812">Transmembrane</keyword>
<evidence type="ECO:0000256" key="5">
    <source>
        <dbReference type="ARBA" id="ARBA00022837"/>
    </source>
</evidence>
<keyword evidence="2" id="KW-0285">Flavoprotein</keyword>
<evidence type="ECO:0000256" key="3">
    <source>
        <dbReference type="ARBA" id="ARBA00022692"/>
    </source>
</evidence>
<dbReference type="GO" id="GO:0005509">
    <property type="term" value="F:calcium ion binding"/>
    <property type="evidence" value="ECO:0007669"/>
    <property type="project" value="InterPro"/>
</dbReference>
<feature type="domain" description="FAD-binding FR-type" evidence="13">
    <location>
        <begin position="417"/>
        <end position="527"/>
    </location>
</feature>
<feature type="transmembrane region" description="Helical" evidence="11">
    <location>
        <begin position="195"/>
        <end position="215"/>
    </location>
</feature>
<dbReference type="InterPro" id="IPR011992">
    <property type="entry name" value="EF-hand-dom_pair"/>
</dbReference>
<evidence type="ECO:0000259" key="13">
    <source>
        <dbReference type="PROSITE" id="PS51384"/>
    </source>
</evidence>
<dbReference type="SFLD" id="SFLDS00052">
    <property type="entry name" value="Ferric_Reductase_Domain"/>
    <property type="match status" value="1"/>
</dbReference>
<dbReference type="InterPro" id="IPR013130">
    <property type="entry name" value="Fe3_Rdtase_TM_dom"/>
</dbReference>
<name>A0A814S784_9BILA</name>
<evidence type="ECO:0000256" key="8">
    <source>
        <dbReference type="ARBA" id="ARBA00023002"/>
    </source>
</evidence>
<dbReference type="GO" id="GO:0006952">
    <property type="term" value="P:defense response"/>
    <property type="evidence" value="ECO:0007669"/>
    <property type="project" value="TreeGrafter"/>
</dbReference>
<keyword evidence="16" id="KW-1185">Reference proteome</keyword>
<evidence type="ECO:0000256" key="9">
    <source>
        <dbReference type="ARBA" id="ARBA00023136"/>
    </source>
</evidence>
<keyword evidence="4" id="KW-0274">FAD</keyword>
<dbReference type="Proteomes" id="UP000681722">
    <property type="component" value="Unassembled WGS sequence"/>
</dbReference>
<dbReference type="PANTHER" id="PTHR11972:SF58">
    <property type="entry name" value="NADPH OXIDASE 5"/>
    <property type="match status" value="1"/>
</dbReference>
<dbReference type="SUPFAM" id="SSF47473">
    <property type="entry name" value="EF-hand"/>
    <property type="match status" value="1"/>
</dbReference>
<evidence type="ECO:0000256" key="10">
    <source>
        <dbReference type="ARBA" id="ARBA00049908"/>
    </source>
</evidence>
<dbReference type="Gene3D" id="2.40.30.10">
    <property type="entry name" value="Translation factors"/>
    <property type="match status" value="1"/>
</dbReference>